<sequence>MDFFLLVSTKNMMARVSGGQRRLGESVVANLATERHELTTGHTHTHTHIDWPGPMPSAQVLSWAGSVEPTIKPGHLANHSANSHVAVANNHLAVNRASRSPWFDQGSWTKV</sequence>
<keyword evidence="2" id="KW-1185">Reference proteome</keyword>
<name>A0AAE1A2D6_9GAST</name>
<comment type="caution">
    <text evidence="1">The sequence shown here is derived from an EMBL/GenBank/DDBJ whole genome shotgun (WGS) entry which is preliminary data.</text>
</comment>
<reference evidence="1" key="1">
    <citation type="journal article" date="2023" name="G3 (Bethesda)">
        <title>A reference genome for the long-term kleptoplast-retaining sea slug Elysia crispata morphotype clarki.</title>
        <authorList>
            <person name="Eastman K.E."/>
            <person name="Pendleton A.L."/>
            <person name="Shaikh M.A."/>
            <person name="Suttiyut T."/>
            <person name="Ogas R."/>
            <person name="Tomko P."/>
            <person name="Gavelis G."/>
            <person name="Widhalm J.R."/>
            <person name="Wisecaver J.H."/>
        </authorList>
    </citation>
    <scope>NUCLEOTIDE SEQUENCE</scope>
    <source>
        <strain evidence="1">ECLA1</strain>
    </source>
</reference>
<proteinExistence type="predicted"/>
<organism evidence="1 2">
    <name type="scientific">Elysia crispata</name>
    <name type="common">lettuce slug</name>
    <dbReference type="NCBI Taxonomy" id="231223"/>
    <lineage>
        <taxon>Eukaryota</taxon>
        <taxon>Metazoa</taxon>
        <taxon>Spiralia</taxon>
        <taxon>Lophotrochozoa</taxon>
        <taxon>Mollusca</taxon>
        <taxon>Gastropoda</taxon>
        <taxon>Heterobranchia</taxon>
        <taxon>Euthyneura</taxon>
        <taxon>Panpulmonata</taxon>
        <taxon>Sacoglossa</taxon>
        <taxon>Placobranchoidea</taxon>
        <taxon>Plakobranchidae</taxon>
        <taxon>Elysia</taxon>
    </lineage>
</organism>
<dbReference type="Proteomes" id="UP001283361">
    <property type="component" value="Unassembled WGS sequence"/>
</dbReference>
<dbReference type="AlphaFoldDB" id="A0AAE1A2D6"/>
<gene>
    <name evidence="1" type="ORF">RRG08_057618</name>
</gene>
<protein>
    <submittedName>
        <fullName evidence="1">Uncharacterized protein</fullName>
    </submittedName>
</protein>
<evidence type="ECO:0000313" key="2">
    <source>
        <dbReference type="Proteomes" id="UP001283361"/>
    </source>
</evidence>
<accession>A0AAE1A2D6</accession>
<dbReference type="EMBL" id="JAWDGP010002856">
    <property type="protein sequence ID" value="KAK3779246.1"/>
    <property type="molecule type" value="Genomic_DNA"/>
</dbReference>
<evidence type="ECO:0000313" key="1">
    <source>
        <dbReference type="EMBL" id="KAK3779246.1"/>
    </source>
</evidence>